<dbReference type="OrthoDB" id="3795850at2759"/>
<accession>A0A1L7XVE9</accession>
<dbReference type="AlphaFoldDB" id="A0A1L7XVE9"/>
<evidence type="ECO:0000313" key="1">
    <source>
        <dbReference type="EMBL" id="CZR69013.1"/>
    </source>
</evidence>
<gene>
    <name evidence="1" type="ORF">PAC_18914</name>
</gene>
<keyword evidence="2" id="KW-1185">Reference proteome</keyword>
<sequence>MARVYYEDPAIVWAYEIDPVKLGSHLETYSACKPLFQTLRLCHKYGESAPITSLPVEVLKMIEDEIFEAHVAESMPRWEQEYSCFQEQCWPVDHYTFDEIAEFLTIIKLDPHKQLLNAIADSGTHESRHNDFRYNWRL</sequence>
<protein>
    <submittedName>
        <fullName evidence="1">Uncharacterized protein</fullName>
    </submittedName>
</protein>
<evidence type="ECO:0000313" key="2">
    <source>
        <dbReference type="Proteomes" id="UP000184330"/>
    </source>
</evidence>
<proteinExistence type="predicted"/>
<reference evidence="1 2" key="1">
    <citation type="submission" date="2016-03" db="EMBL/GenBank/DDBJ databases">
        <authorList>
            <person name="Ploux O."/>
        </authorList>
    </citation>
    <scope>NUCLEOTIDE SEQUENCE [LARGE SCALE GENOMIC DNA]</scope>
    <source>
        <strain evidence="1 2">UAMH 11012</strain>
    </source>
</reference>
<name>A0A1L7XVE9_9HELO</name>
<dbReference type="EMBL" id="FJOG01000063">
    <property type="protein sequence ID" value="CZR69013.1"/>
    <property type="molecule type" value="Genomic_DNA"/>
</dbReference>
<organism evidence="1 2">
    <name type="scientific">Phialocephala subalpina</name>
    <dbReference type="NCBI Taxonomy" id="576137"/>
    <lineage>
        <taxon>Eukaryota</taxon>
        <taxon>Fungi</taxon>
        <taxon>Dikarya</taxon>
        <taxon>Ascomycota</taxon>
        <taxon>Pezizomycotina</taxon>
        <taxon>Leotiomycetes</taxon>
        <taxon>Helotiales</taxon>
        <taxon>Mollisiaceae</taxon>
        <taxon>Phialocephala</taxon>
        <taxon>Phialocephala fortinii species complex</taxon>
    </lineage>
</organism>
<dbReference type="Proteomes" id="UP000184330">
    <property type="component" value="Unassembled WGS sequence"/>
</dbReference>